<feature type="region of interest" description="Disordered" evidence="8">
    <location>
        <begin position="17"/>
        <end position="37"/>
    </location>
</feature>
<keyword evidence="7 9" id="KW-0472">Membrane</keyword>
<keyword evidence="3" id="KW-0479">Metal-binding</keyword>
<evidence type="ECO:0000256" key="1">
    <source>
        <dbReference type="ARBA" id="ARBA00004141"/>
    </source>
</evidence>
<protein>
    <recommendedName>
        <fullName evidence="10">RING-CH-type domain-containing protein</fullName>
    </recommendedName>
</protein>
<dbReference type="GO" id="GO:0008270">
    <property type="term" value="F:zinc ion binding"/>
    <property type="evidence" value="ECO:0007669"/>
    <property type="project" value="UniProtKB-KW"/>
</dbReference>
<keyword evidence="6 9" id="KW-1133">Transmembrane helix</keyword>
<dbReference type="PANTHER" id="PTHR46283">
    <property type="entry name" value="E3 UBIQUITIN-PROTEIN LIGASE MARCH5"/>
    <property type="match status" value="1"/>
</dbReference>
<name>A0A4P9XX06_9FUNG</name>
<evidence type="ECO:0000259" key="10">
    <source>
        <dbReference type="PROSITE" id="PS51292"/>
    </source>
</evidence>
<evidence type="ECO:0000256" key="6">
    <source>
        <dbReference type="ARBA" id="ARBA00022989"/>
    </source>
</evidence>
<evidence type="ECO:0000256" key="9">
    <source>
        <dbReference type="SAM" id="Phobius"/>
    </source>
</evidence>
<evidence type="ECO:0000313" key="12">
    <source>
        <dbReference type="Proteomes" id="UP000271241"/>
    </source>
</evidence>
<accession>A0A4P9XX06</accession>
<proteinExistence type="predicted"/>
<comment type="subcellular location">
    <subcellularLocation>
        <location evidence="1">Membrane</location>
        <topology evidence="1">Multi-pass membrane protein</topology>
    </subcellularLocation>
</comment>
<feature type="compositionally biased region" description="Polar residues" evidence="8">
    <location>
        <begin position="401"/>
        <end position="411"/>
    </location>
</feature>
<keyword evidence="5" id="KW-0862">Zinc</keyword>
<evidence type="ECO:0000256" key="2">
    <source>
        <dbReference type="ARBA" id="ARBA00022692"/>
    </source>
</evidence>
<dbReference type="SUPFAM" id="SSF57850">
    <property type="entry name" value="RING/U-box"/>
    <property type="match status" value="1"/>
</dbReference>
<evidence type="ECO:0000256" key="3">
    <source>
        <dbReference type="ARBA" id="ARBA00022723"/>
    </source>
</evidence>
<gene>
    <name evidence="11" type="ORF">THASP1DRAFT_28002</name>
</gene>
<dbReference type="STRING" id="78915.A0A4P9XX06"/>
<dbReference type="PROSITE" id="PS51292">
    <property type="entry name" value="ZF_RING_CH"/>
    <property type="match status" value="1"/>
</dbReference>
<evidence type="ECO:0000256" key="5">
    <source>
        <dbReference type="ARBA" id="ARBA00022833"/>
    </source>
</evidence>
<dbReference type="AlphaFoldDB" id="A0A4P9XX06"/>
<feature type="transmembrane region" description="Helical" evidence="9">
    <location>
        <begin position="231"/>
        <end position="250"/>
    </location>
</feature>
<feature type="transmembrane region" description="Helical" evidence="9">
    <location>
        <begin position="162"/>
        <end position="186"/>
    </location>
</feature>
<dbReference type="EMBL" id="KZ992464">
    <property type="protein sequence ID" value="RKP10201.1"/>
    <property type="molecule type" value="Genomic_DNA"/>
</dbReference>
<feature type="transmembrane region" description="Helical" evidence="9">
    <location>
        <begin position="360"/>
        <end position="380"/>
    </location>
</feature>
<evidence type="ECO:0000256" key="7">
    <source>
        <dbReference type="ARBA" id="ARBA00023136"/>
    </source>
</evidence>
<dbReference type="Pfam" id="PF12906">
    <property type="entry name" value="RINGv"/>
    <property type="match status" value="1"/>
</dbReference>
<evidence type="ECO:0000313" key="11">
    <source>
        <dbReference type="EMBL" id="RKP10201.1"/>
    </source>
</evidence>
<evidence type="ECO:0000256" key="4">
    <source>
        <dbReference type="ARBA" id="ARBA00022771"/>
    </source>
</evidence>
<evidence type="ECO:0000256" key="8">
    <source>
        <dbReference type="SAM" id="MobiDB-lite"/>
    </source>
</evidence>
<dbReference type="InterPro" id="IPR011016">
    <property type="entry name" value="Znf_RING-CH"/>
</dbReference>
<dbReference type="Proteomes" id="UP000271241">
    <property type="component" value="Unassembled WGS sequence"/>
</dbReference>
<reference evidence="12" key="1">
    <citation type="journal article" date="2018" name="Nat. Microbiol.">
        <title>Leveraging single-cell genomics to expand the fungal tree of life.</title>
        <authorList>
            <person name="Ahrendt S.R."/>
            <person name="Quandt C.A."/>
            <person name="Ciobanu D."/>
            <person name="Clum A."/>
            <person name="Salamov A."/>
            <person name="Andreopoulos B."/>
            <person name="Cheng J.F."/>
            <person name="Woyke T."/>
            <person name="Pelin A."/>
            <person name="Henrissat B."/>
            <person name="Reynolds N.K."/>
            <person name="Benny G.L."/>
            <person name="Smith M.E."/>
            <person name="James T.Y."/>
            <person name="Grigoriev I.V."/>
        </authorList>
    </citation>
    <scope>NUCLEOTIDE SEQUENCE [LARGE SCALE GENOMIC DNA]</scope>
    <source>
        <strain evidence="12">RSA 1356</strain>
    </source>
</reference>
<keyword evidence="2 9" id="KW-0812">Transmembrane</keyword>
<feature type="domain" description="RING-CH-type" evidence="10">
    <location>
        <begin position="74"/>
        <end position="142"/>
    </location>
</feature>
<dbReference type="OrthoDB" id="5817083at2759"/>
<keyword evidence="4" id="KW-0863">Zinc-finger</keyword>
<dbReference type="InterPro" id="IPR013083">
    <property type="entry name" value="Znf_RING/FYVE/PHD"/>
</dbReference>
<organism evidence="11 12">
    <name type="scientific">Thamnocephalis sphaerospora</name>
    <dbReference type="NCBI Taxonomy" id="78915"/>
    <lineage>
        <taxon>Eukaryota</taxon>
        <taxon>Fungi</taxon>
        <taxon>Fungi incertae sedis</taxon>
        <taxon>Zoopagomycota</taxon>
        <taxon>Zoopagomycotina</taxon>
        <taxon>Zoopagomycetes</taxon>
        <taxon>Zoopagales</taxon>
        <taxon>Sigmoideomycetaceae</taxon>
        <taxon>Thamnocephalis</taxon>
    </lineage>
</organism>
<feature type="transmembrane region" description="Helical" evidence="9">
    <location>
        <begin position="326"/>
        <end position="348"/>
    </location>
</feature>
<keyword evidence="12" id="KW-1185">Reference proteome</keyword>
<feature type="region of interest" description="Disordered" evidence="8">
    <location>
        <begin position="389"/>
        <end position="411"/>
    </location>
</feature>
<dbReference type="Gene3D" id="3.30.40.10">
    <property type="entry name" value="Zinc/RING finger domain, C3HC4 (zinc finger)"/>
    <property type="match status" value="1"/>
</dbReference>
<feature type="transmembrane region" description="Helical" evidence="9">
    <location>
        <begin position="256"/>
        <end position="275"/>
    </location>
</feature>
<dbReference type="SMART" id="SM00744">
    <property type="entry name" value="RINGv"/>
    <property type="match status" value="1"/>
</dbReference>
<sequence length="411" mass="45417">MPSPRLQEFLARQLARTAARAASPSETGAGTSASVPAASASVEGVGTVSGPAVDGSWMLASDTEGQAIETLVPEISEERRKCWICFGEEGEGDDKESRWVKPCHCSLESHEECLLNWISENQKGIPLKKVRCPQCQAVYVLVEQRSLFMEIMSNCEVVVRSTVPYITILGFACSTLVTSTTYGAYVVLTMCGTEYGEYLLGGPNPWGWRVWVGLPMIPAGLIMSRIKSLNSFMLLFPLSIVGGPHFRLTWPPRPAATVALLPWIRMAYNGIYSLAFDRMERRWNQELSRNTNVDSNALGLAALLNDDGNVDEDALFEGMYSMVRSVIGALLLPAVASFCGSLLGRIGFVRSRVTDPFNRSVLGGCLFIVAKDLINLLYKYQRVTHRRSRRVRDVSERRGSDTTSLPESMRR</sequence>
<dbReference type="GO" id="GO:0016020">
    <property type="term" value="C:membrane"/>
    <property type="evidence" value="ECO:0007669"/>
    <property type="project" value="UniProtKB-SubCell"/>
</dbReference>
<feature type="compositionally biased region" description="Basic and acidic residues" evidence="8">
    <location>
        <begin position="391"/>
        <end position="400"/>
    </location>
</feature>